<proteinExistence type="predicted"/>
<protein>
    <submittedName>
        <fullName evidence="2">Uncharacterized protein</fullName>
    </submittedName>
</protein>
<accession>A0A1J4JY73</accession>
<keyword evidence="1" id="KW-0812">Transmembrane</keyword>
<feature type="transmembrane region" description="Helical" evidence="1">
    <location>
        <begin position="56"/>
        <end position="77"/>
    </location>
</feature>
<dbReference type="Proteomes" id="UP000179807">
    <property type="component" value="Unassembled WGS sequence"/>
</dbReference>
<feature type="transmembrane region" description="Helical" evidence="1">
    <location>
        <begin position="26"/>
        <end position="49"/>
    </location>
</feature>
<feature type="transmembrane region" description="Helical" evidence="1">
    <location>
        <begin position="269"/>
        <end position="288"/>
    </location>
</feature>
<keyword evidence="1" id="KW-0472">Membrane</keyword>
<keyword evidence="3" id="KW-1185">Reference proteome</keyword>
<feature type="transmembrane region" description="Helical" evidence="1">
    <location>
        <begin position="479"/>
        <end position="497"/>
    </location>
</feature>
<reference evidence="2" key="1">
    <citation type="submission" date="2016-10" db="EMBL/GenBank/DDBJ databases">
        <authorList>
            <person name="Benchimol M."/>
            <person name="Almeida L.G."/>
            <person name="Vasconcelos A.T."/>
            <person name="Perreira-Neves A."/>
            <person name="Rosa I.A."/>
            <person name="Tasca T."/>
            <person name="Bogo M.R."/>
            <person name="de Souza W."/>
        </authorList>
    </citation>
    <scope>NUCLEOTIDE SEQUENCE [LARGE SCALE GENOMIC DNA]</scope>
    <source>
        <strain evidence="2">K</strain>
    </source>
</reference>
<comment type="caution">
    <text evidence="2">The sequence shown here is derived from an EMBL/GenBank/DDBJ whole genome shotgun (WGS) entry which is preliminary data.</text>
</comment>
<feature type="transmembrane region" description="Helical" evidence="1">
    <location>
        <begin position="89"/>
        <end position="109"/>
    </location>
</feature>
<dbReference type="EMBL" id="MLAK01000804">
    <property type="protein sequence ID" value="OHT04105.1"/>
    <property type="molecule type" value="Genomic_DNA"/>
</dbReference>
<evidence type="ECO:0000313" key="3">
    <source>
        <dbReference type="Proteomes" id="UP000179807"/>
    </source>
</evidence>
<feature type="transmembrane region" description="Helical" evidence="1">
    <location>
        <begin position="424"/>
        <end position="443"/>
    </location>
</feature>
<dbReference type="GeneID" id="94827779"/>
<dbReference type="RefSeq" id="XP_068357241.1">
    <property type="nucleotide sequence ID" value="XM_068493075.1"/>
</dbReference>
<feature type="transmembrane region" description="Helical" evidence="1">
    <location>
        <begin position="215"/>
        <end position="234"/>
    </location>
</feature>
<feature type="transmembrane region" description="Helical" evidence="1">
    <location>
        <begin position="185"/>
        <end position="209"/>
    </location>
</feature>
<sequence>MLWSIEIVVAIFFGFELTLTLAKNSITLPAVLSIAVLIGQYIFAWIVFLTSSTSQIMPFHGSIATIIQGCIGVLLFIRNREMKLSYRVSFHILPTIALIASFIFFTVIMDRAMMKDNFYSIGAGFGDFPFHLNIMSSFAHGVNTRRRNPFDTVSVFYAGEPLAYPVMTNFYTASLMLTGGATQRIALFIPSLLVSFTLMHGLYTLSYYFSNCHKTAALSLFLFLNLGGLGFTVWHNKKYQYGDYVFSWGNGKNAFWFHPIMHVLVPQRASLYSMPLCYWTLYILIIAIKENNNLLMILAGIMTGLLPQFQIHAYASIAQWSIFYCLLNFPFSEMKKWFDYFILWCFYGLVAIPLGLPQFYPFLSRVESGTKNGNFLSLCLIYAKFMRNKNPKYFFIMWWEALGVFGIIAFVFGLVMLNKTQWKIYLSSLGVWAITQIVLYQPWELDNMKLIYNVWVPFACPIVAMYFMKLFKRKWSAPLGLILLFFTIIASMCHTIQACKHLSKIMNDEDFNYGLWLAENTDVDAIFASSTWHANPVGTVAGRQIFCGYGGWIISHGLEYGNRNAEVRRMTSSPSDIALFNRNGVKYVTSKREEFPDFDNMKNNPDWHLAYNMGGHKLWKRISF</sequence>
<evidence type="ECO:0000256" key="1">
    <source>
        <dbReference type="SAM" id="Phobius"/>
    </source>
</evidence>
<feature type="transmembrane region" description="Helical" evidence="1">
    <location>
        <begin position="337"/>
        <end position="356"/>
    </location>
</feature>
<name>A0A1J4JY73_9EUKA</name>
<dbReference type="OrthoDB" id="10263533at2759"/>
<feature type="transmembrane region" description="Helical" evidence="1">
    <location>
        <begin position="449"/>
        <end position="467"/>
    </location>
</feature>
<keyword evidence="1" id="KW-1133">Transmembrane helix</keyword>
<evidence type="ECO:0000313" key="2">
    <source>
        <dbReference type="EMBL" id="OHT04105.1"/>
    </source>
</evidence>
<feature type="transmembrane region" description="Helical" evidence="1">
    <location>
        <begin position="396"/>
        <end position="417"/>
    </location>
</feature>
<dbReference type="VEuPathDB" id="TrichDB:TRFO_06404"/>
<organism evidence="2 3">
    <name type="scientific">Tritrichomonas foetus</name>
    <dbReference type="NCBI Taxonomy" id="1144522"/>
    <lineage>
        <taxon>Eukaryota</taxon>
        <taxon>Metamonada</taxon>
        <taxon>Parabasalia</taxon>
        <taxon>Tritrichomonadida</taxon>
        <taxon>Tritrichomonadidae</taxon>
        <taxon>Tritrichomonas</taxon>
    </lineage>
</organism>
<dbReference type="AlphaFoldDB" id="A0A1J4JY73"/>
<gene>
    <name evidence="2" type="ORF">TRFO_06404</name>
</gene>